<evidence type="ECO:0000313" key="3">
    <source>
        <dbReference type="Proteomes" id="UP000006591"/>
    </source>
</evidence>
<evidence type="ECO:0000256" key="1">
    <source>
        <dbReference type="SAM" id="MobiDB-lite"/>
    </source>
</evidence>
<dbReference type="Proteomes" id="UP000006591">
    <property type="component" value="Chromosome 6"/>
</dbReference>
<evidence type="ECO:0000313" key="2">
    <source>
        <dbReference type="EnsemblPlants" id="ONIVA06G06150.1"/>
    </source>
</evidence>
<feature type="compositionally biased region" description="Acidic residues" evidence="1">
    <location>
        <begin position="117"/>
        <end position="134"/>
    </location>
</feature>
<feature type="region of interest" description="Disordered" evidence="1">
    <location>
        <begin position="1"/>
        <end position="40"/>
    </location>
</feature>
<dbReference type="HOGENOM" id="CLU_1550031_0_0_1"/>
<protein>
    <submittedName>
        <fullName evidence="2">Uncharacterized protein</fullName>
    </submittedName>
</protein>
<feature type="region of interest" description="Disordered" evidence="1">
    <location>
        <begin position="112"/>
        <end position="145"/>
    </location>
</feature>
<proteinExistence type="predicted"/>
<reference evidence="2" key="1">
    <citation type="submission" date="2015-04" db="UniProtKB">
        <authorList>
            <consortium name="EnsemblPlants"/>
        </authorList>
    </citation>
    <scope>IDENTIFICATION</scope>
    <source>
        <strain evidence="2">SL10</strain>
    </source>
</reference>
<dbReference type="Gramene" id="ONIVA06G06150.1">
    <property type="protein sequence ID" value="ONIVA06G06150.1"/>
    <property type="gene ID" value="ONIVA06G06150"/>
</dbReference>
<keyword evidence="3" id="KW-1185">Reference proteome</keyword>
<sequence>MSYLPFPSSRPPLSLSLSRGDAGAGSGQRHEREQRARLAASGDRRGWRRAVVRGADGRWAVVAEVGMMETAVVAMVETGVGRFQGPSMAALLVLILRLRSRSEEVISSQISTYYSGDDSDSDGTDDDWEEEEGSEASSSSEEKGRRWERRIGFYEGAADNDGCFPWGGAVVQT</sequence>
<reference evidence="2" key="2">
    <citation type="submission" date="2018-04" db="EMBL/GenBank/DDBJ databases">
        <title>OnivRS2 (Oryza nivara Reference Sequence Version 2).</title>
        <authorList>
            <person name="Zhang J."/>
            <person name="Kudrna D."/>
            <person name="Lee S."/>
            <person name="Talag J."/>
            <person name="Rajasekar S."/>
            <person name="Welchert J."/>
            <person name="Hsing Y.-I."/>
            <person name="Wing R.A."/>
        </authorList>
    </citation>
    <scope>NUCLEOTIDE SEQUENCE [LARGE SCALE GENOMIC DNA]</scope>
    <source>
        <strain evidence="2">SL10</strain>
    </source>
</reference>
<dbReference type="EnsemblPlants" id="ONIVA06G06150.1">
    <property type="protein sequence ID" value="ONIVA06G06150.1"/>
    <property type="gene ID" value="ONIVA06G06150"/>
</dbReference>
<name>A0A0E0HLT6_ORYNI</name>
<accession>A0A0E0HLT6</accession>
<feature type="compositionally biased region" description="Low complexity" evidence="1">
    <location>
        <begin position="1"/>
        <end position="18"/>
    </location>
</feature>
<organism evidence="2">
    <name type="scientific">Oryza nivara</name>
    <name type="common">Indian wild rice</name>
    <name type="synonym">Oryza sativa f. spontanea</name>
    <dbReference type="NCBI Taxonomy" id="4536"/>
    <lineage>
        <taxon>Eukaryota</taxon>
        <taxon>Viridiplantae</taxon>
        <taxon>Streptophyta</taxon>
        <taxon>Embryophyta</taxon>
        <taxon>Tracheophyta</taxon>
        <taxon>Spermatophyta</taxon>
        <taxon>Magnoliopsida</taxon>
        <taxon>Liliopsida</taxon>
        <taxon>Poales</taxon>
        <taxon>Poaceae</taxon>
        <taxon>BOP clade</taxon>
        <taxon>Oryzoideae</taxon>
        <taxon>Oryzeae</taxon>
        <taxon>Oryzinae</taxon>
        <taxon>Oryza</taxon>
    </lineage>
</organism>
<dbReference type="AlphaFoldDB" id="A0A0E0HLT6"/>